<evidence type="ECO:0000256" key="1">
    <source>
        <dbReference type="SAM" id="Phobius"/>
    </source>
</evidence>
<dbReference type="EMBL" id="JACBXQ010000002">
    <property type="protein sequence ID" value="MBG9985867.1"/>
    <property type="molecule type" value="Genomic_DNA"/>
</dbReference>
<dbReference type="InterPro" id="IPR001763">
    <property type="entry name" value="Rhodanese-like_dom"/>
</dbReference>
<evidence type="ECO:0000313" key="4">
    <source>
        <dbReference type="Proteomes" id="UP000721415"/>
    </source>
</evidence>
<dbReference type="SUPFAM" id="SSF52821">
    <property type="entry name" value="Rhodanese/Cell cycle control phosphatase"/>
    <property type="match status" value="1"/>
</dbReference>
<dbReference type="Proteomes" id="UP000721415">
    <property type="component" value="Unassembled WGS sequence"/>
</dbReference>
<dbReference type="Gene3D" id="3.40.250.10">
    <property type="entry name" value="Rhodanese-like domain"/>
    <property type="match status" value="1"/>
</dbReference>
<sequence length="131" mass="15448">MTFLQFLLIFVLVIILLIGLYLGWLWLMRKRSATMANAHELNENIRKVSVIDVREPAEFDAKHILGARNIPISQFKMRYTEIRKDKPVYLYDENYFFASRAANILRKSGYEQVYILEGGIDKWFGKIKTNK</sequence>
<keyword evidence="4" id="KW-1185">Reference proteome</keyword>
<organism evidence="3 4">
    <name type="scientific">Facklamia lactis</name>
    <dbReference type="NCBI Taxonomy" id="2749967"/>
    <lineage>
        <taxon>Bacteria</taxon>
        <taxon>Bacillati</taxon>
        <taxon>Bacillota</taxon>
        <taxon>Bacilli</taxon>
        <taxon>Lactobacillales</taxon>
        <taxon>Aerococcaceae</taxon>
        <taxon>Facklamia</taxon>
    </lineage>
</organism>
<dbReference type="PANTHER" id="PTHR43031:SF18">
    <property type="entry name" value="RHODANESE-RELATED SULFURTRANSFERASES"/>
    <property type="match status" value="1"/>
</dbReference>
<gene>
    <name evidence="3" type="ORF">HZY91_03045</name>
</gene>
<evidence type="ECO:0000313" key="3">
    <source>
        <dbReference type="EMBL" id="MBG9985867.1"/>
    </source>
</evidence>
<dbReference type="InterPro" id="IPR036873">
    <property type="entry name" value="Rhodanese-like_dom_sf"/>
</dbReference>
<dbReference type="CDD" id="cd00158">
    <property type="entry name" value="RHOD"/>
    <property type="match status" value="1"/>
</dbReference>
<keyword evidence="1" id="KW-0472">Membrane</keyword>
<keyword evidence="1" id="KW-0812">Transmembrane</keyword>
<keyword evidence="1" id="KW-1133">Transmembrane helix</keyword>
<feature type="domain" description="Rhodanese" evidence="2">
    <location>
        <begin position="44"/>
        <end position="128"/>
    </location>
</feature>
<dbReference type="SMART" id="SM00450">
    <property type="entry name" value="RHOD"/>
    <property type="match status" value="1"/>
</dbReference>
<name>A0ABS0LP29_9LACT</name>
<protein>
    <submittedName>
        <fullName evidence="3">Rhodanese-like domain-containing protein</fullName>
    </submittedName>
</protein>
<dbReference type="PANTHER" id="PTHR43031">
    <property type="entry name" value="FAD-DEPENDENT OXIDOREDUCTASE"/>
    <property type="match status" value="1"/>
</dbReference>
<dbReference type="Pfam" id="PF00581">
    <property type="entry name" value="Rhodanese"/>
    <property type="match status" value="1"/>
</dbReference>
<dbReference type="PROSITE" id="PS50206">
    <property type="entry name" value="RHODANESE_3"/>
    <property type="match status" value="1"/>
</dbReference>
<dbReference type="InterPro" id="IPR050229">
    <property type="entry name" value="GlpE_sulfurtransferase"/>
</dbReference>
<evidence type="ECO:0000259" key="2">
    <source>
        <dbReference type="PROSITE" id="PS50206"/>
    </source>
</evidence>
<dbReference type="RefSeq" id="WP_197114630.1">
    <property type="nucleotide sequence ID" value="NZ_JACBXQ010000002.1"/>
</dbReference>
<comment type="caution">
    <text evidence="3">The sequence shown here is derived from an EMBL/GenBank/DDBJ whole genome shotgun (WGS) entry which is preliminary data.</text>
</comment>
<feature type="transmembrane region" description="Helical" evidence="1">
    <location>
        <begin position="6"/>
        <end position="27"/>
    </location>
</feature>
<proteinExistence type="predicted"/>
<accession>A0ABS0LP29</accession>
<reference evidence="3 4" key="1">
    <citation type="submission" date="2020-07" db="EMBL/GenBank/DDBJ databases">
        <title>Facklamia lactis sp. nov., isolated from raw milk.</title>
        <authorList>
            <person name="Doll E.V."/>
            <person name="Huptas C."/>
            <person name="Staib L."/>
            <person name="Wenning M."/>
            <person name="Scherer S."/>
        </authorList>
    </citation>
    <scope>NUCLEOTIDE SEQUENCE [LARGE SCALE GENOMIC DNA]</scope>
    <source>
        <strain evidence="3 4">DSM 111018</strain>
    </source>
</reference>